<keyword evidence="9 10" id="KW-0472">Membrane</keyword>
<dbReference type="RefSeq" id="WP_376846760.1">
    <property type="nucleotide sequence ID" value="NZ_JBHSFW010000010.1"/>
</dbReference>
<sequence>MFYPAQILALVFILSITIGACLFKLPISHKEPITWLDAFFTATSATTSTGLMTVFNGDAFTPFGNIILLILIQIGGLGVMTFATLIFLLIDRPISMKQRIMMQEALNQSSLGGILKLVRRLLIFSLLFEGVFTLVLAIRFIPQLGFWRGFIYAGFNAVSAFNNAGVTLWPDNLIRYVHDPIVNFAICALIILGGIGFTVLNDIWDKKKWREFGLHTKLMLIGTVVINIIAFLIIFAIEFNNGKTIGHMDIGHKGLAAFFQTITSRSAGFSTVDIGLLEPATQFFMMMLMFIGAGSVSTGGGIKLSTFICLMAMVIAYIRRQNEPVFMERTIPRADIFKALAITLIGGTIIFIGLFLLLLTENGSLSFSQLTFEAVSAFGTVGLSTGITAQLSAAGQIVLALMMIFGKLGPLTVMFALARDRGHDAIRYPRGKLFIG</sequence>
<dbReference type="InterPro" id="IPR003445">
    <property type="entry name" value="Cat_transpt"/>
</dbReference>
<feature type="transmembrane region" description="Helical" evidence="10">
    <location>
        <begin position="6"/>
        <end position="23"/>
    </location>
</feature>
<reference evidence="12" key="1">
    <citation type="journal article" date="2019" name="Int. J. Syst. Evol. Microbiol.">
        <title>The Global Catalogue of Microorganisms (GCM) 10K type strain sequencing project: providing services to taxonomists for standard genome sequencing and annotation.</title>
        <authorList>
            <consortium name="The Broad Institute Genomics Platform"/>
            <consortium name="The Broad Institute Genome Sequencing Center for Infectious Disease"/>
            <person name="Wu L."/>
            <person name="Ma J."/>
        </authorList>
    </citation>
    <scope>NUCLEOTIDE SEQUENCE [LARGE SCALE GENOMIC DNA]</scope>
    <source>
        <strain evidence="12">CGMCC 1.16306</strain>
    </source>
</reference>
<evidence type="ECO:0000256" key="2">
    <source>
        <dbReference type="ARBA" id="ARBA00022448"/>
    </source>
</evidence>
<organism evidence="11 12">
    <name type="scientific">Camelliibacillus cellulosilyticus</name>
    <dbReference type="NCBI Taxonomy" id="2174486"/>
    <lineage>
        <taxon>Bacteria</taxon>
        <taxon>Bacillati</taxon>
        <taxon>Bacillota</taxon>
        <taxon>Bacilli</taxon>
        <taxon>Bacillales</taxon>
        <taxon>Sporolactobacillaceae</taxon>
        <taxon>Camelliibacillus</taxon>
    </lineage>
</organism>
<keyword evidence="7 10" id="KW-1133">Transmembrane helix</keyword>
<feature type="transmembrane region" description="Helical" evidence="10">
    <location>
        <begin position="121"/>
        <end position="141"/>
    </location>
</feature>
<dbReference type="InterPro" id="IPR004772">
    <property type="entry name" value="TrkH"/>
</dbReference>
<evidence type="ECO:0000256" key="3">
    <source>
        <dbReference type="ARBA" id="ARBA00022475"/>
    </source>
</evidence>
<evidence type="ECO:0000256" key="8">
    <source>
        <dbReference type="ARBA" id="ARBA00023065"/>
    </source>
</evidence>
<keyword evidence="6" id="KW-0630">Potassium</keyword>
<keyword evidence="5 10" id="KW-0812">Transmembrane</keyword>
<dbReference type="EMBL" id="JBHSFW010000010">
    <property type="protein sequence ID" value="MFC4619616.1"/>
    <property type="molecule type" value="Genomic_DNA"/>
</dbReference>
<keyword evidence="2" id="KW-0813">Transport</keyword>
<name>A0ABV9GN82_9BACL</name>
<dbReference type="NCBIfam" id="TIGR00933">
    <property type="entry name" value="2a38"/>
    <property type="match status" value="1"/>
</dbReference>
<evidence type="ECO:0000256" key="5">
    <source>
        <dbReference type="ARBA" id="ARBA00022692"/>
    </source>
</evidence>
<evidence type="ECO:0000313" key="12">
    <source>
        <dbReference type="Proteomes" id="UP001596022"/>
    </source>
</evidence>
<evidence type="ECO:0000256" key="10">
    <source>
        <dbReference type="SAM" id="Phobius"/>
    </source>
</evidence>
<feature type="transmembrane region" description="Helical" evidence="10">
    <location>
        <begin position="220"/>
        <end position="239"/>
    </location>
</feature>
<evidence type="ECO:0000313" key="11">
    <source>
        <dbReference type="EMBL" id="MFC4619616.1"/>
    </source>
</evidence>
<feature type="transmembrane region" description="Helical" evidence="10">
    <location>
        <begin position="300"/>
        <end position="318"/>
    </location>
</feature>
<keyword evidence="3" id="KW-1003">Cell membrane</keyword>
<keyword evidence="4" id="KW-0633">Potassium transport</keyword>
<comment type="subcellular location">
    <subcellularLocation>
        <location evidence="1">Cell membrane</location>
        <topology evidence="1">Multi-pass membrane protein</topology>
    </subcellularLocation>
</comment>
<evidence type="ECO:0000256" key="1">
    <source>
        <dbReference type="ARBA" id="ARBA00004651"/>
    </source>
</evidence>
<keyword evidence="8" id="KW-0406">Ion transport</keyword>
<dbReference type="PANTHER" id="PTHR32024">
    <property type="entry name" value="TRK SYSTEM POTASSIUM UPTAKE PROTEIN TRKG-RELATED"/>
    <property type="match status" value="1"/>
</dbReference>
<feature type="transmembrane region" description="Helical" evidence="10">
    <location>
        <begin position="147"/>
        <end position="169"/>
    </location>
</feature>
<gene>
    <name evidence="11" type="ORF">ACFO4N_12915</name>
</gene>
<feature type="transmembrane region" description="Helical" evidence="10">
    <location>
        <begin position="181"/>
        <end position="200"/>
    </location>
</feature>
<accession>A0ABV9GN82</accession>
<proteinExistence type="predicted"/>
<feature type="transmembrane region" description="Helical" evidence="10">
    <location>
        <begin position="339"/>
        <end position="359"/>
    </location>
</feature>
<evidence type="ECO:0000256" key="7">
    <source>
        <dbReference type="ARBA" id="ARBA00022989"/>
    </source>
</evidence>
<evidence type="ECO:0000256" key="4">
    <source>
        <dbReference type="ARBA" id="ARBA00022538"/>
    </source>
</evidence>
<keyword evidence="12" id="KW-1185">Reference proteome</keyword>
<comment type="caution">
    <text evidence="11">The sequence shown here is derived from an EMBL/GenBank/DDBJ whole genome shotgun (WGS) entry which is preliminary data.</text>
</comment>
<feature type="transmembrane region" description="Helical" evidence="10">
    <location>
        <begin position="397"/>
        <end position="418"/>
    </location>
</feature>
<feature type="transmembrane region" description="Helical" evidence="10">
    <location>
        <begin position="66"/>
        <end position="90"/>
    </location>
</feature>
<dbReference type="PANTHER" id="PTHR32024:SF1">
    <property type="entry name" value="KTR SYSTEM POTASSIUM UPTAKE PROTEIN B"/>
    <property type="match status" value="1"/>
</dbReference>
<dbReference type="Proteomes" id="UP001596022">
    <property type="component" value="Unassembled WGS sequence"/>
</dbReference>
<dbReference type="Pfam" id="PF02386">
    <property type="entry name" value="TrkH"/>
    <property type="match status" value="1"/>
</dbReference>
<evidence type="ECO:0000256" key="9">
    <source>
        <dbReference type="ARBA" id="ARBA00023136"/>
    </source>
</evidence>
<protein>
    <submittedName>
        <fullName evidence="11">TrkH family potassium uptake protein</fullName>
    </submittedName>
</protein>
<evidence type="ECO:0000256" key="6">
    <source>
        <dbReference type="ARBA" id="ARBA00022958"/>
    </source>
</evidence>